<feature type="transmembrane region" description="Helical" evidence="8">
    <location>
        <begin position="84"/>
        <end position="105"/>
    </location>
</feature>
<feature type="transmembrane region" description="Helical" evidence="8">
    <location>
        <begin position="197"/>
        <end position="215"/>
    </location>
</feature>
<keyword evidence="2" id="KW-0813">Transport</keyword>
<dbReference type="GO" id="GO:0005886">
    <property type="term" value="C:plasma membrane"/>
    <property type="evidence" value="ECO:0007669"/>
    <property type="project" value="TreeGrafter"/>
</dbReference>
<dbReference type="PANTHER" id="PTHR30406:SF8">
    <property type="entry name" value="SULFATE TRANSPORT SYSTEM PERMEASE PROTEIN CYST"/>
    <property type="match status" value="1"/>
</dbReference>
<dbReference type="NCBIfam" id="TIGR02141">
    <property type="entry name" value="modB_ABC"/>
    <property type="match status" value="1"/>
</dbReference>
<accession>A0A6J6D0I6</accession>
<organism evidence="10">
    <name type="scientific">freshwater metagenome</name>
    <dbReference type="NCBI Taxonomy" id="449393"/>
    <lineage>
        <taxon>unclassified sequences</taxon>
        <taxon>metagenomes</taxon>
        <taxon>ecological metagenomes</taxon>
    </lineage>
</organism>
<dbReference type="Gene3D" id="1.10.3720.10">
    <property type="entry name" value="MetI-like"/>
    <property type="match status" value="1"/>
</dbReference>
<gene>
    <name evidence="10" type="ORF">UFOPK1572_00459</name>
</gene>
<evidence type="ECO:0000256" key="5">
    <source>
        <dbReference type="ARBA" id="ARBA00022989"/>
    </source>
</evidence>
<dbReference type="GO" id="GO:0015419">
    <property type="term" value="F:ABC-type sulfate transporter activity"/>
    <property type="evidence" value="ECO:0007669"/>
    <property type="project" value="InterPro"/>
</dbReference>
<evidence type="ECO:0000256" key="8">
    <source>
        <dbReference type="SAM" id="Phobius"/>
    </source>
</evidence>
<keyword evidence="3" id="KW-0500">Molybdenum</keyword>
<dbReference type="GO" id="GO:0015098">
    <property type="term" value="F:molybdate ion transmembrane transporter activity"/>
    <property type="evidence" value="ECO:0007669"/>
    <property type="project" value="InterPro"/>
</dbReference>
<dbReference type="PANTHER" id="PTHR30406">
    <property type="entry name" value="SULFATE TRANSPORT SYSTEM PERMEASE PROTEIN"/>
    <property type="match status" value="1"/>
</dbReference>
<feature type="transmembrane region" description="Helical" evidence="8">
    <location>
        <begin position="46"/>
        <end position="64"/>
    </location>
</feature>
<dbReference type="CDD" id="cd06261">
    <property type="entry name" value="TM_PBP2"/>
    <property type="match status" value="1"/>
</dbReference>
<comment type="subcellular location">
    <subcellularLocation>
        <location evidence="1">Membrane</location>
        <topology evidence="1">Multi-pass membrane protein</topology>
    </subcellularLocation>
</comment>
<evidence type="ECO:0000256" key="3">
    <source>
        <dbReference type="ARBA" id="ARBA00022505"/>
    </source>
</evidence>
<dbReference type="SUPFAM" id="SSF161098">
    <property type="entry name" value="MetI-like"/>
    <property type="match status" value="1"/>
</dbReference>
<feature type="transmembrane region" description="Helical" evidence="8">
    <location>
        <begin position="12"/>
        <end position="34"/>
    </location>
</feature>
<keyword evidence="6" id="KW-0764">Sulfate transport</keyword>
<evidence type="ECO:0000256" key="2">
    <source>
        <dbReference type="ARBA" id="ARBA00022448"/>
    </source>
</evidence>
<keyword evidence="4 8" id="KW-0812">Transmembrane</keyword>
<protein>
    <submittedName>
        <fullName evidence="10">Unannotated protein</fullName>
    </submittedName>
</protein>
<dbReference type="Pfam" id="PF00528">
    <property type="entry name" value="BPD_transp_1"/>
    <property type="match status" value="1"/>
</dbReference>
<sequence length="220" mass="23076">MLNDWFPFWMTLRVASIASAIATVLGIAIAYLLAKGKFRGRALIEAIVTLPIVIPPTVMGYFLLTALGVNSAFGRAWEKLTGSAIVFTPTAAVIAATIAALPFVVRASRAAIEEVDDRAEAAMRVAGHPEWKVALLVTFPLARRGILAGVALAGARALGEFGATVMIAGNIPGRTQTLPIAVFDSVQAGDIDQARNGSLLLVGIAIAALIAMTVLSRRRS</sequence>
<evidence type="ECO:0000256" key="1">
    <source>
        <dbReference type="ARBA" id="ARBA00004141"/>
    </source>
</evidence>
<dbReference type="EMBL" id="CAEZTC010000040">
    <property type="protein sequence ID" value="CAB4555398.1"/>
    <property type="molecule type" value="Genomic_DNA"/>
</dbReference>
<evidence type="ECO:0000256" key="7">
    <source>
        <dbReference type="ARBA" id="ARBA00023136"/>
    </source>
</evidence>
<dbReference type="InterPro" id="IPR000515">
    <property type="entry name" value="MetI-like"/>
</dbReference>
<dbReference type="InterPro" id="IPR035906">
    <property type="entry name" value="MetI-like_sf"/>
</dbReference>
<evidence type="ECO:0000256" key="6">
    <source>
        <dbReference type="ARBA" id="ARBA00023032"/>
    </source>
</evidence>
<dbReference type="InterPro" id="IPR005667">
    <property type="entry name" value="Sulph_transpt2"/>
</dbReference>
<dbReference type="AlphaFoldDB" id="A0A6J6D0I6"/>
<evidence type="ECO:0000259" key="9">
    <source>
        <dbReference type="PROSITE" id="PS50928"/>
    </source>
</evidence>
<keyword evidence="5 8" id="KW-1133">Transmembrane helix</keyword>
<evidence type="ECO:0000256" key="4">
    <source>
        <dbReference type="ARBA" id="ARBA00022692"/>
    </source>
</evidence>
<name>A0A6J6D0I6_9ZZZZ</name>
<dbReference type="PROSITE" id="PS50928">
    <property type="entry name" value="ABC_TM1"/>
    <property type="match status" value="1"/>
</dbReference>
<keyword evidence="7 8" id="KW-0472">Membrane</keyword>
<feature type="domain" description="ABC transmembrane type-1" evidence="9">
    <location>
        <begin position="8"/>
        <end position="212"/>
    </location>
</feature>
<reference evidence="10" key="1">
    <citation type="submission" date="2020-05" db="EMBL/GenBank/DDBJ databases">
        <authorList>
            <person name="Chiriac C."/>
            <person name="Salcher M."/>
            <person name="Ghai R."/>
            <person name="Kavagutti S V."/>
        </authorList>
    </citation>
    <scope>NUCLEOTIDE SEQUENCE</scope>
</reference>
<evidence type="ECO:0000313" key="10">
    <source>
        <dbReference type="EMBL" id="CAB4555398.1"/>
    </source>
</evidence>
<proteinExistence type="predicted"/>
<dbReference type="InterPro" id="IPR011867">
    <property type="entry name" value="ModB_ABC"/>
</dbReference>